<dbReference type="InterPro" id="IPR052125">
    <property type="entry name" value="KLHDC10"/>
</dbReference>
<evidence type="ECO:0000256" key="2">
    <source>
        <dbReference type="ARBA" id="ARBA00022737"/>
    </source>
</evidence>
<dbReference type="EMBL" id="CARXXK010001029">
    <property type="protein sequence ID" value="CAI6372248.1"/>
    <property type="molecule type" value="Genomic_DNA"/>
</dbReference>
<organism evidence="3 4">
    <name type="scientific">Macrosiphum euphorbiae</name>
    <name type="common">potato aphid</name>
    <dbReference type="NCBI Taxonomy" id="13131"/>
    <lineage>
        <taxon>Eukaryota</taxon>
        <taxon>Metazoa</taxon>
        <taxon>Ecdysozoa</taxon>
        <taxon>Arthropoda</taxon>
        <taxon>Hexapoda</taxon>
        <taxon>Insecta</taxon>
        <taxon>Pterygota</taxon>
        <taxon>Neoptera</taxon>
        <taxon>Paraneoptera</taxon>
        <taxon>Hemiptera</taxon>
        <taxon>Sternorrhyncha</taxon>
        <taxon>Aphidomorpha</taxon>
        <taxon>Aphidoidea</taxon>
        <taxon>Aphididae</taxon>
        <taxon>Macrosiphini</taxon>
        <taxon>Macrosiphum</taxon>
    </lineage>
</organism>
<dbReference type="PANTHER" id="PTHR46428:SF1">
    <property type="entry name" value="KELCH DOMAIN-CONTAINING PROTEIN 10"/>
    <property type="match status" value="1"/>
</dbReference>
<gene>
    <name evidence="3" type="ORF">MEUPH1_LOCUS26147</name>
</gene>
<evidence type="ECO:0000313" key="4">
    <source>
        <dbReference type="Proteomes" id="UP001160148"/>
    </source>
</evidence>
<dbReference type="AlphaFoldDB" id="A0AAV0XV05"/>
<dbReference type="Pfam" id="PF24681">
    <property type="entry name" value="Kelch_KLHDC2_KLHL20_DRC7"/>
    <property type="match status" value="1"/>
</dbReference>
<dbReference type="GO" id="GO:0032874">
    <property type="term" value="P:positive regulation of stress-activated MAPK cascade"/>
    <property type="evidence" value="ECO:0007669"/>
    <property type="project" value="TreeGrafter"/>
</dbReference>
<evidence type="ECO:0000313" key="3">
    <source>
        <dbReference type="EMBL" id="CAI6372248.1"/>
    </source>
</evidence>
<dbReference type="SUPFAM" id="SSF117281">
    <property type="entry name" value="Kelch motif"/>
    <property type="match status" value="1"/>
</dbReference>
<keyword evidence="2" id="KW-0677">Repeat</keyword>
<dbReference type="InterPro" id="IPR015915">
    <property type="entry name" value="Kelch-typ_b-propeller"/>
</dbReference>
<comment type="caution">
    <text evidence="3">The sequence shown here is derived from an EMBL/GenBank/DDBJ whole genome shotgun (WGS) entry which is preliminary data.</text>
</comment>
<name>A0AAV0XV05_9HEMI</name>
<accession>A0AAV0XV05</accession>
<keyword evidence="4" id="KW-1185">Reference proteome</keyword>
<dbReference type="Gene3D" id="2.120.10.80">
    <property type="entry name" value="Kelch-type beta propeller"/>
    <property type="match status" value="1"/>
</dbReference>
<proteinExistence type="predicted"/>
<protein>
    <submittedName>
        <fullName evidence="3">Uncharacterized protein</fullName>
    </submittedName>
</protein>
<keyword evidence="1" id="KW-0880">Kelch repeat</keyword>
<evidence type="ECO:0000256" key="1">
    <source>
        <dbReference type="ARBA" id="ARBA00022441"/>
    </source>
</evidence>
<sequence>MSNNIISTYKFKPFHFTVLRKDCDPAQGSIYRFGYQLVCNNNAYILSFRSFNVQTNDAPGQRVMRQIWKYSLDSGEWKVVNCKNVPQELVTSYKIVTLPGDIIIIFGGIGVPSGGICRNRMYLANLANEYKENGMSFIDLEESGDVPLPLYGLGVVMDGKYIYSIGNSSGSKHEMDVHRFDLSTRKWELLYKSLGEDEDPNPRHQHKVVFSKGRIYIFGSKIRDADNFIYFGFKKIHMFDVANKQWHLFPTKPDHKEPEPGYPINRCFHSCVQCPEKSNLVYLCGGLGDFQTFNDVWRIDIDTMQWGKADQLYNASSITERSDLDPANRSIDITGARDDDTQWKVICWEAMIHYFKEAMVLSLSMSVKENWV</sequence>
<dbReference type="Proteomes" id="UP001160148">
    <property type="component" value="Unassembled WGS sequence"/>
</dbReference>
<dbReference type="PANTHER" id="PTHR46428">
    <property type="entry name" value="KELCH DOMAIN-CONTAINING PROTEIN 10"/>
    <property type="match status" value="1"/>
</dbReference>
<reference evidence="3 4" key="1">
    <citation type="submission" date="2023-01" db="EMBL/GenBank/DDBJ databases">
        <authorList>
            <person name="Whitehead M."/>
        </authorList>
    </citation>
    <scope>NUCLEOTIDE SEQUENCE [LARGE SCALE GENOMIC DNA]</scope>
</reference>